<name>A0ACB8Y0Q0_9ASTR</name>
<comment type="caution">
    <text evidence="1">The sequence shown here is derived from an EMBL/GenBank/DDBJ whole genome shotgun (WGS) entry which is preliminary data.</text>
</comment>
<keyword evidence="2" id="KW-1185">Reference proteome</keyword>
<gene>
    <name evidence="1" type="ORF">L1987_86916</name>
</gene>
<protein>
    <submittedName>
        <fullName evidence="1">Uncharacterized protein</fullName>
    </submittedName>
</protein>
<dbReference type="Proteomes" id="UP001056120">
    <property type="component" value="Linkage Group LG29"/>
</dbReference>
<proteinExistence type="predicted"/>
<evidence type="ECO:0000313" key="1">
    <source>
        <dbReference type="EMBL" id="KAI3677292.1"/>
    </source>
</evidence>
<dbReference type="EMBL" id="CM042046">
    <property type="protein sequence ID" value="KAI3677292.1"/>
    <property type="molecule type" value="Genomic_DNA"/>
</dbReference>
<organism evidence="1 2">
    <name type="scientific">Smallanthus sonchifolius</name>
    <dbReference type="NCBI Taxonomy" id="185202"/>
    <lineage>
        <taxon>Eukaryota</taxon>
        <taxon>Viridiplantae</taxon>
        <taxon>Streptophyta</taxon>
        <taxon>Embryophyta</taxon>
        <taxon>Tracheophyta</taxon>
        <taxon>Spermatophyta</taxon>
        <taxon>Magnoliopsida</taxon>
        <taxon>eudicotyledons</taxon>
        <taxon>Gunneridae</taxon>
        <taxon>Pentapetalae</taxon>
        <taxon>asterids</taxon>
        <taxon>campanulids</taxon>
        <taxon>Asterales</taxon>
        <taxon>Asteraceae</taxon>
        <taxon>Asteroideae</taxon>
        <taxon>Heliantheae alliance</taxon>
        <taxon>Millerieae</taxon>
        <taxon>Smallanthus</taxon>
    </lineage>
</organism>
<accession>A0ACB8Y0Q0</accession>
<reference evidence="2" key="1">
    <citation type="journal article" date="2022" name="Mol. Ecol. Resour.">
        <title>The genomes of chicory, endive, great burdock and yacon provide insights into Asteraceae palaeo-polyploidization history and plant inulin production.</title>
        <authorList>
            <person name="Fan W."/>
            <person name="Wang S."/>
            <person name="Wang H."/>
            <person name="Wang A."/>
            <person name="Jiang F."/>
            <person name="Liu H."/>
            <person name="Zhao H."/>
            <person name="Xu D."/>
            <person name="Zhang Y."/>
        </authorList>
    </citation>
    <scope>NUCLEOTIDE SEQUENCE [LARGE SCALE GENOMIC DNA]</scope>
    <source>
        <strain evidence="2">cv. Yunnan</strain>
    </source>
</reference>
<evidence type="ECO:0000313" key="2">
    <source>
        <dbReference type="Proteomes" id="UP001056120"/>
    </source>
</evidence>
<reference evidence="1 2" key="2">
    <citation type="journal article" date="2022" name="Mol. Ecol. Resour.">
        <title>The genomes of chicory, endive, great burdock and yacon provide insights into Asteraceae paleo-polyploidization history and plant inulin production.</title>
        <authorList>
            <person name="Fan W."/>
            <person name="Wang S."/>
            <person name="Wang H."/>
            <person name="Wang A."/>
            <person name="Jiang F."/>
            <person name="Liu H."/>
            <person name="Zhao H."/>
            <person name="Xu D."/>
            <person name="Zhang Y."/>
        </authorList>
    </citation>
    <scope>NUCLEOTIDE SEQUENCE [LARGE SCALE GENOMIC DNA]</scope>
    <source>
        <strain evidence="2">cv. Yunnan</strain>
        <tissue evidence="1">Leaves</tissue>
    </source>
</reference>
<sequence length="224" mass="24055">MTGRVGNGTVFAGFPSADLKTAIETAGDVNQMSGRVDLVGTQFGVGSRDAPMPSNISLVNDGFVCPTPSMQGTRVMNTAHDNRPTPGDDQQYGMGNDPVLLSKRDDFAPDNGPRPIPNPLPCGDHCGVSLNWHLLTDYHGGWSARITLFNWDDTSFADWFVVVELDKSAPGFEKAYSFNASSLEVKGVNDTIFMQGLPGLNYLVGAVDGNNPKKDPRLVGDIVH</sequence>